<organism evidence="2 3">
    <name type="scientific">Burkholderia metallica</name>
    <dbReference type="NCBI Taxonomy" id="488729"/>
    <lineage>
        <taxon>Bacteria</taxon>
        <taxon>Pseudomonadati</taxon>
        <taxon>Pseudomonadota</taxon>
        <taxon>Betaproteobacteria</taxon>
        <taxon>Burkholderiales</taxon>
        <taxon>Burkholderiaceae</taxon>
        <taxon>Burkholderia</taxon>
        <taxon>Burkholderia cepacia complex</taxon>
    </lineage>
</organism>
<name>A0ABT8PKK0_9BURK</name>
<evidence type="ECO:0000313" key="3">
    <source>
        <dbReference type="Proteomes" id="UP001171606"/>
    </source>
</evidence>
<protein>
    <submittedName>
        <fullName evidence="2">Mu-like prophage major head subunit gpT family protein</fullName>
    </submittedName>
</protein>
<dbReference type="RefSeq" id="WP_226288743.1">
    <property type="nucleotide sequence ID" value="NZ_JAUJSQ010000014.1"/>
</dbReference>
<comment type="caution">
    <text evidence="2">The sequence shown here is derived from an EMBL/GenBank/DDBJ whole genome shotgun (WGS) entry which is preliminary data.</text>
</comment>
<dbReference type="EMBL" id="JAUJSQ010000014">
    <property type="protein sequence ID" value="MDN7935180.1"/>
    <property type="molecule type" value="Genomic_DNA"/>
</dbReference>
<evidence type="ECO:0000313" key="2">
    <source>
        <dbReference type="EMBL" id="MDN7935180.1"/>
    </source>
</evidence>
<gene>
    <name evidence="2" type="ORF">QZM52_28305</name>
</gene>
<sequence length="299" mass="32976">MIITPAILRALFTGFRAEYQAGLKMVDPTYQRIATVVPSTSSSNTYGWLGQFPKLREWIGARQIRDMAAHGYALPNKLYESTVGVKRVDIEDDNIGIYKPLFQEAGRAAAVYPDEHVYALLAAGEKTACYDGQNFFDTDHPVYPEVDGTGAPATVSNVAVGEAEPWYLLDTSRAIKPLIFQERAKPDLRAMVSEDDERVFMEDEYRYGIRARSNVGFGFWQMAYKSTEKLTPESFSAAYAAMGSFKADGGRPLGIRPTLLVVGPQLREKAALIAKADLIGGTSNPNKNLVDVLDTPYLA</sequence>
<keyword evidence="3" id="KW-1185">Reference proteome</keyword>
<evidence type="ECO:0000259" key="1">
    <source>
        <dbReference type="Pfam" id="PF10124"/>
    </source>
</evidence>
<dbReference type="Proteomes" id="UP001171606">
    <property type="component" value="Unassembled WGS sequence"/>
</dbReference>
<accession>A0ABT8PKK0</accession>
<reference evidence="2" key="1">
    <citation type="submission" date="2023-07" db="EMBL/GenBank/DDBJ databases">
        <title>A collection of bacterial strains from the Burkholderia cepacia Research Laboratory and Repository.</title>
        <authorList>
            <person name="Lipuma J."/>
            <person name="Spilker T."/>
            <person name="Caverly L."/>
        </authorList>
    </citation>
    <scope>NUCLEOTIDE SEQUENCE</scope>
    <source>
        <strain evidence="2">AU42020</strain>
    </source>
</reference>
<dbReference type="Pfam" id="PF10124">
    <property type="entry name" value="Mu-like_gpT"/>
    <property type="match status" value="1"/>
</dbReference>
<proteinExistence type="predicted"/>
<dbReference type="InterPro" id="IPR018774">
    <property type="entry name" value="Phage_Mu_GpT"/>
</dbReference>
<feature type="domain" description="Bacteriophage Mu GpT" evidence="1">
    <location>
        <begin position="8"/>
        <end position="298"/>
    </location>
</feature>